<name>A0A1F5ZB64_9BACT</name>
<reference evidence="1 2" key="1">
    <citation type="journal article" date="2016" name="Nat. Commun.">
        <title>Thousands of microbial genomes shed light on interconnected biogeochemical processes in an aquifer system.</title>
        <authorList>
            <person name="Anantharaman K."/>
            <person name="Brown C.T."/>
            <person name="Hug L.A."/>
            <person name="Sharon I."/>
            <person name="Castelle C.J."/>
            <person name="Probst A.J."/>
            <person name="Thomas B.C."/>
            <person name="Singh A."/>
            <person name="Wilkins M.J."/>
            <person name="Karaoz U."/>
            <person name="Brodie E.L."/>
            <person name="Williams K.H."/>
            <person name="Hubbard S.S."/>
            <person name="Banfield J.F."/>
        </authorList>
    </citation>
    <scope>NUCLEOTIDE SEQUENCE [LARGE SCALE GENOMIC DNA]</scope>
</reference>
<dbReference type="Proteomes" id="UP000176854">
    <property type="component" value="Unassembled WGS sequence"/>
</dbReference>
<accession>A0A1F5ZB64</accession>
<dbReference type="EMBL" id="MFJC01000022">
    <property type="protein sequence ID" value="OGG09387.1"/>
    <property type="molecule type" value="Genomic_DNA"/>
</dbReference>
<dbReference type="AlphaFoldDB" id="A0A1F5ZB64"/>
<proteinExistence type="predicted"/>
<gene>
    <name evidence="1" type="ORF">A2154_01205</name>
</gene>
<evidence type="ECO:0000313" key="1">
    <source>
        <dbReference type="EMBL" id="OGG09387.1"/>
    </source>
</evidence>
<evidence type="ECO:0000313" key="2">
    <source>
        <dbReference type="Proteomes" id="UP000176854"/>
    </source>
</evidence>
<dbReference type="STRING" id="1798373.A2154_01205"/>
<organism evidence="1 2">
    <name type="scientific">Candidatus Gottesmanbacteria bacterium RBG_16_43_7</name>
    <dbReference type="NCBI Taxonomy" id="1798373"/>
    <lineage>
        <taxon>Bacteria</taxon>
        <taxon>Candidatus Gottesmaniibacteriota</taxon>
    </lineage>
</organism>
<comment type="caution">
    <text evidence="1">The sequence shown here is derived from an EMBL/GenBank/DDBJ whole genome shotgun (WGS) entry which is preliminary data.</text>
</comment>
<protein>
    <submittedName>
        <fullName evidence="1">Uncharacterized protein</fullName>
    </submittedName>
</protein>
<sequence>MNVWAVLFYHAGAIEQPQCDKTEIIFLYCILWGNGVRHVRKVCFYGRDILGAEAAGVPNPDLALLGKIYLWPVY</sequence>